<evidence type="ECO:0000256" key="5">
    <source>
        <dbReference type="ARBA" id="ARBA00022840"/>
    </source>
</evidence>
<reference evidence="13 14" key="1">
    <citation type="journal article" date="2012" name="J. Bacteriol.">
        <title>Complete genome sequence of strain 1860, a crenarchaeon of the genus pyrobaculum able to grow with various electron acceptors.</title>
        <authorList>
            <person name="Mardanov A.V."/>
            <person name="Gumerov V.M."/>
            <person name="Slobodkina G.B."/>
            <person name="Beletsky A.V."/>
            <person name="Bonch-Osmolovskaya E.A."/>
            <person name="Ravin N.V."/>
            <person name="Skryabin K.G."/>
        </authorList>
    </citation>
    <scope>NUCLEOTIDE SEQUENCE [LARGE SCALE GENOMIC DNA]</scope>
    <source>
        <strain evidence="13 14">1860</strain>
    </source>
</reference>
<dbReference type="Gene3D" id="1.10.3380.30">
    <property type="match status" value="1"/>
</dbReference>
<keyword evidence="7 10" id="KW-0234">DNA repair</keyword>
<evidence type="ECO:0000256" key="3">
    <source>
        <dbReference type="ARBA" id="ARBA00022801"/>
    </source>
</evidence>
<dbReference type="GO" id="GO:0005524">
    <property type="term" value="F:ATP binding"/>
    <property type="evidence" value="ECO:0007669"/>
    <property type="project" value="UniProtKB-UniRule"/>
</dbReference>
<dbReference type="FunFam" id="3.40.50.300:FF:003787">
    <property type="entry name" value="ATP-dependent DNA helicase Hel308"/>
    <property type="match status" value="1"/>
</dbReference>
<evidence type="ECO:0000256" key="2">
    <source>
        <dbReference type="ARBA" id="ARBA00022763"/>
    </source>
</evidence>
<keyword evidence="5 10" id="KW-0067">ATP-binding</keyword>
<dbReference type="GO" id="GO:0006281">
    <property type="term" value="P:DNA repair"/>
    <property type="evidence" value="ECO:0007669"/>
    <property type="project" value="UniProtKB-UniRule"/>
</dbReference>
<dbReference type="InterPro" id="IPR003583">
    <property type="entry name" value="Hlx-hairpin-Hlx_DNA-bd_motif"/>
</dbReference>
<dbReference type="Pfam" id="PF00270">
    <property type="entry name" value="DEAD"/>
    <property type="match status" value="1"/>
</dbReference>
<dbReference type="PANTHER" id="PTHR47961:SF10">
    <property type="entry name" value="ATP-DEPENDENT DNA HELICASE HEL308"/>
    <property type="match status" value="1"/>
</dbReference>
<evidence type="ECO:0000313" key="13">
    <source>
        <dbReference type="EMBL" id="AET33738.1"/>
    </source>
</evidence>
<proteinExistence type="inferred from homology"/>
<dbReference type="SMART" id="SM00487">
    <property type="entry name" value="DEXDc"/>
    <property type="match status" value="1"/>
</dbReference>
<dbReference type="HOGENOM" id="CLU_006553_3_0_2"/>
<dbReference type="KEGG" id="pyr:P186_2349"/>
<organism evidence="13 14">
    <name type="scientific">Pyrobaculum ferrireducens</name>
    <dbReference type="NCBI Taxonomy" id="1104324"/>
    <lineage>
        <taxon>Archaea</taxon>
        <taxon>Thermoproteota</taxon>
        <taxon>Thermoprotei</taxon>
        <taxon>Thermoproteales</taxon>
        <taxon>Thermoproteaceae</taxon>
        <taxon>Pyrobaculum</taxon>
    </lineage>
</organism>
<dbReference type="Gene3D" id="1.10.150.20">
    <property type="entry name" value="5' to 3' exonuclease, C-terminal subdomain"/>
    <property type="match status" value="1"/>
</dbReference>
<keyword evidence="4 10" id="KW-0347">Helicase</keyword>
<dbReference type="Proteomes" id="UP000005867">
    <property type="component" value="Chromosome"/>
</dbReference>
<dbReference type="Pfam" id="PF00271">
    <property type="entry name" value="Helicase_C"/>
    <property type="match status" value="1"/>
</dbReference>
<comment type="catalytic activity">
    <reaction evidence="10">
        <text>ATP + H2O = ADP + phosphate + H(+)</text>
        <dbReference type="Rhea" id="RHEA:13065"/>
        <dbReference type="ChEBI" id="CHEBI:15377"/>
        <dbReference type="ChEBI" id="CHEBI:15378"/>
        <dbReference type="ChEBI" id="CHEBI:30616"/>
        <dbReference type="ChEBI" id="CHEBI:43474"/>
        <dbReference type="ChEBI" id="CHEBI:456216"/>
        <dbReference type="EC" id="5.6.2.4"/>
    </reaction>
</comment>
<evidence type="ECO:0000256" key="9">
    <source>
        <dbReference type="ARBA" id="ARBA00034617"/>
    </source>
</evidence>
<dbReference type="InterPro" id="IPR050474">
    <property type="entry name" value="Hel308_SKI2-like"/>
</dbReference>
<comment type="subunit">
    <text evidence="10">Monomer.</text>
</comment>
<dbReference type="InterPro" id="IPR022965">
    <property type="entry name" value="Helicase_Hel308"/>
</dbReference>
<evidence type="ECO:0000259" key="11">
    <source>
        <dbReference type="PROSITE" id="PS51192"/>
    </source>
</evidence>
<dbReference type="AlphaFoldDB" id="G7VC52"/>
<feature type="domain" description="Helicase ATP-binding" evidence="11">
    <location>
        <begin position="43"/>
        <end position="208"/>
    </location>
</feature>
<dbReference type="HAMAP" id="MF_00442">
    <property type="entry name" value="Helicase_Hel308"/>
    <property type="match status" value="1"/>
</dbReference>
<dbReference type="InterPro" id="IPR048772">
    <property type="entry name" value="Hel308-like_dom4"/>
</dbReference>
<dbReference type="eggNOG" id="arCOG00553">
    <property type="taxonomic scope" value="Archaea"/>
</dbReference>
<evidence type="ECO:0000256" key="6">
    <source>
        <dbReference type="ARBA" id="ARBA00023125"/>
    </source>
</evidence>
<dbReference type="InterPro" id="IPR027417">
    <property type="entry name" value="P-loop_NTPase"/>
</dbReference>
<dbReference type="EMBL" id="CP003098">
    <property type="protein sequence ID" value="AET33738.1"/>
    <property type="molecule type" value="Genomic_DNA"/>
</dbReference>
<evidence type="ECO:0000256" key="1">
    <source>
        <dbReference type="ARBA" id="ARBA00022741"/>
    </source>
</evidence>
<dbReference type="SMART" id="SM00490">
    <property type="entry name" value="HELICc"/>
    <property type="match status" value="1"/>
</dbReference>
<dbReference type="GO" id="GO:0003677">
    <property type="term" value="F:DNA binding"/>
    <property type="evidence" value="ECO:0007669"/>
    <property type="project" value="UniProtKB-UniRule"/>
</dbReference>
<keyword evidence="2 10" id="KW-0227">DNA damage</keyword>
<feature type="binding site" evidence="10">
    <location>
        <position position="38"/>
    </location>
    <ligand>
        <name>ATP</name>
        <dbReference type="ChEBI" id="CHEBI:30616"/>
    </ligand>
</feature>
<evidence type="ECO:0000256" key="7">
    <source>
        <dbReference type="ARBA" id="ARBA00023204"/>
    </source>
</evidence>
<dbReference type="Pfam" id="PF14520">
    <property type="entry name" value="HHH_5"/>
    <property type="match status" value="1"/>
</dbReference>
<feature type="domain" description="Helicase C-terminal" evidence="12">
    <location>
        <begin position="242"/>
        <end position="443"/>
    </location>
</feature>
<evidence type="ECO:0000256" key="8">
    <source>
        <dbReference type="ARBA" id="ARBA00023235"/>
    </source>
</evidence>
<dbReference type="CDD" id="cd18795">
    <property type="entry name" value="SF2_C_Ski2"/>
    <property type="match status" value="1"/>
</dbReference>
<dbReference type="InterPro" id="IPR014001">
    <property type="entry name" value="Helicase_ATP-bd"/>
</dbReference>
<dbReference type="EC" id="5.6.2.4" evidence="10"/>
<dbReference type="Pfam" id="PF21280">
    <property type="entry name" value="Helicase_dom4_arc"/>
    <property type="match status" value="1"/>
</dbReference>
<dbReference type="SUPFAM" id="SSF158702">
    <property type="entry name" value="Sec63 N-terminal domain-like"/>
    <property type="match status" value="1"/>
</dbReference>
<dbReference type="PROSITE" id="PS51194">
    <property type="entry name" value="HELICASE_CTER"/>
    <property type="match status" value="1"/>
</dbReference>
<dbReference type="SUPFAM" id="SSF52540">
    <property type="entry name" value="P-loop containing nucleoside triphosphate hydrolases"/>
    <property type="match status" value="1"/>
</dbReference>
<dbReference type="InterPro" id="IPR036390">
    <property type="entry name" value="WH_DNA-bd_sf"/>
</dbReference>
<evidence type="ECO:0000313" key="14">
    <source>
        <dbReference type="Proteomes" id="UP000005867"/>
    </source>
</evidence>
<dbReference type="SUPFAM" id="SSF46785">
    <property type="entry name" value="Winged helix' DNA-binding domain"/>
    <property type="match status" value="1"/>
</dbReference>
<dbReference type="GO" id="GO:0016887">
    <property type="term" value="F:ATP hydrolysis activity"/>
    <property type="evidence" value="ECO:0007669"/>
    <property type="project" value="RHEA"/>
</dbReference>
<keyword evidence="3 10" id="KW-0378">Hydrolase</keyword>
<comment type="similarity">
    <text evidence="10">Belongs to the helicase family. Hel308 subfamily.</text>
</comment>
<dbReference type="InterPro" id="IPR011545">
    <property type="entry name" value="DEAD/DEAH_box_helicase_dom"/>
</dbReference>
<sequence length="715" mass="77898">MFLFLWGAGGVDVSELSLDARLIAVLRERGVRELFPPQVEAVRAGIFDGVNVLLCTATASGKSLLAEVASVKAALEGRMALYAVPLKALAQEKLVHFSHYRGLAKIGISTGDFESDDKRLYEYDVVVVTYEKLDSLLRHRPSWLSSVGVVVVDEIHYLGDPKRGPVLESIIAEVRHLGLKTQFIGLSATVGNAGDVARWLGARLVASSWRPVPLREGVYHGGKIYFPDGGQRAVGGAGGEAEVALAIDAVASGGQALIFTSSRSSTVRIAKAVARAVAAHPTKLIDVGEAQALAGAVLGASTSKIIGRELAELVARGVAFHNAGLELEVRRLVEEGFRRGVIKVIVSTTTLAAGVNLPARRVVVADYERFDPAVGREEIPVLEYRQMAGRAGRPGLDPYGEAVIVARSRGEVDYLMERYVRGRVEDVKSHILSGPNLRAHALGAVGGGYARTIDDLVDFFSNTLGYHQVKTSLKSALLRSKVADAVDELVEWGFLERDGDLVYATELGRQVARLYLDPETAARYINLLKAVRRGAISAYLYIVLTAPDFPRVRRGRVSREVAEEVLSALDVEEDEEFEDVVRTVAMLKAWIEEVDEDEIYERFEVAPGDLRVYVDLFEWLGGAAAKLAGVVGLEEHRRGLERVTARVVYGVKEELLELVTALRGVGRVRARVLYNFGYKTLRDVARASVREIASLPGFGEKLAQSVIEQARQLVE</sequence>
<dbReference type="Gene3D" id="3.40.50.300">
    <property type="entry name" value="P-loop containing nucleotide triphosphate hydrolases"/>
    <property type="match status" value="2"/>
</dbReference>
<dbReference type="STRING" id="1104324.P186_2349"/>
<evidence type="ECO:0000256" key="4">
    <source>
        <dbReference type="ARBA" id="ARBA00022806"/>
    </source>
</evidence>
<dbReference type="CDD" id="cd18028">
    <property type="entry name" value="DEXHc_archSki2"/>
    <property type="match status" value="1"/>
</dbReference>
<keyword evidence="8 10" id="KW-0413">Isomerase</keyword>
<dbReference type="PROSITE" id="PS51192">
    <property type="entry name" value="HELICASE_ATP_BIND_1"/>
    <property type="match status" value="1"/>
</dbReference>
<name>G7VC52_9CREN</name>
<evidence type="ECO:0000259" key="12">
    <source>
        <dbReference type="PROSITE" id="PS51194"/>
    </source>
</evidence>
<protein>
    <recommendedName>
        <fullName evidence="10">ATP-dependent DNA helicase Hel308</fullName>
        <ecNumber evidence="10">5.6.2.4</ecNumber>
    </recommendedName>
    <alternativeName>
        <fullName evidence="10">DNA 3'-5' helicase Hel308</fullName>
    </alternativeName>
</protein>
<accession>G7VC52</accession>
<keyword evidence="14" id="KW-1185">Reference proteome</keyword>
<keyword evidence="6 10" id="KW-0238">DNA-binding</keyword>
<dbReference type="PANTHER" id="PTHR47961">
    <property type="entry name" value="DNA POLYMERASE THETA, PUTATIVE (AFU_ORTHOLOGUE AFUA_1G05260)-RELATED"/>
    <property type="match status" value="1"/>
</dbReference>
<dbReference type="InterPro" id="IPR001650">
    <property type="entry name" value="Helicase_C-like"/>
</dbReference>
<gene>
    <name evidence="10" type="primary">hel308</name>
    <name evidence="13" type="ORF">P186_2349</name>
</gene>
<comment type="function">
    <text evidence="10">DNA-dependent ATPase and 3'-5' DNA helicase that may be involved in repair of stalled replication forks.</text>
</comment>
<dbReference type="SMART" id="SM00278">
    <property type="entry name" value="HhH1"/>
    <property type="match status" value="2"/>
</dbReference>
<keyword evidence="1 10" id="KW-0547">Nucleotide-binding</keyword>
<dbReference type="GO" id="GO:0043138">
    <property type="term" value="F:3'-5' DNA helicase activity"/>
    <property type="evidence" value="ECO:0007669"/>
    <property type="project" value="UniProtKB-UniRule"/>
</dbReference>
<evidence type="ECO:0000256" key="10">
    <source>
        <dbReference type="HAMAP-Rule" id="MF_00442"/>
    </source>
</evidence>
<comment type="catalytic activity">
    <reaction evidence="9 10">
        <text>Couples ATP hydrolysis with the unwinding of duplex DNA by translocating in the 3'-5' direction.</text>
        <dbReference type="EC" id="5.6.2.4"/>
    </reaction>
</comment>